<organism evidence="2 3">
    <name type="scientific">Bacillus bruguierae</name>
    <dbReference type="NCBI Taxonomy" id="3127667"/>
    <lineage>
        <taxon>Bacteria</taxon>
        <taxon>Bacillati</taxon>
        <taxon>Bacillota</taxon>
        <taxon>Bacilli</taxon>
        <taxon>Bacillales</taxon>
        <taxon>Bacillaceae</taxon>
        <taxon>Bacillus</taxon>
    </lineage>
</organism>
<sequence>MSKEEVIELIKNAPKKFFVGALKDSQIKNIEKGLNVDLPESYKWFLREYGTGGIAGMEIFGGGLHEVPTCVRETEEWRKYGLPMGFVVIQNYGADVYCLDTSRLEENECPVIDWEQDEEEGIREYKNFYTFLVEKFSESF</sequence>
<dbReference type="RefSeq" id="WP_336474342.1">
    <property type="nucleotide sequence ID" value="NZ_JBAWSX010000021.1"/>
</dbReference>
<gene>
    <name evidence="2" type="ORF">WAZ07_23160</name>
</gene>
<comment type="caution">
    <text evidence="2">The sequence shown here is derived from an EMBL/GenBank/DDBJ whole genome shotgun (WGS) entry which is preliminary data.</text>
</comment>
<dbReference type="SUPFAM" id="SSF160631">
    <property type="entry name" value="SMI1/KNR4-like"/>
    <property type="match status" value="1"/>
</dbReference>
<keyword evidence="3" id="KW-1185">Reference proteome</keyword>
<dbReference type="SMART" id="SM00860">
    <property type="entry name" value="SMI1_KNR4"/>
    <property type="match status" value="1"/>
</dbReference>
<dbReference type="Gene3D" id="3.40.1580.10">
    <property type="entry name" value="SMI1/KNR4-like"/>
    <property type="match status" value="1"/>
</dbReference>
<dbReference type="Pfam" id="PF14567">
    <property type="entry name" value="SUKH_5"/>
    <property type="match status" value="1"/>
</dbReference>
<evidence type="ECO:0000313" key="2">
    <source>
        <dbReference type="EMBL" id="MEI4804061.1"/>
    </source>
</evidence>
<proteinExistence type="predicted"/>
<name>A0ABU8FMY1_9BACI</name>
<dbReference type="Proteomes" id="UP001372526">
    <property type="component" value="Unassembled WGS sequence"/>
</dbReference>
<accession>A0ABU8FMY1</accession>
<feature type="domain" description="Knr4/Smi1-like" evidence="1">
    <location>
        <begin position="21"/>
        <end position="134"/>
    </location>
</feature>
<dbReference type="InterPro" id="IPR037883">
    <property type="entry name" value="Knr4/Smi1-like_sf"/>
</dbReference>
<evidence type="ECO:0000259" key="1">
    <source>
        <dbReference type="SMART" id="SM00860"/>
    </source>
</evidence>
<dbReference type="EMBL" id="JBAWSX010000021">
    <property type="protein sequence ID" value="MEI4804061.1"/>
    <property type="molecule type" value="Genomic_DNA"/>
</dbReference>
<evidence type="ECO:0000313" key="3">
    <source>
        <dbReference type="Proteomes" id="UP001372526"/>
    </source>
</evidence>
<protein>
    <submittedName>
        <fullName evidence="2">SMI1/KNR4 family protein</fullName>
    </submittedName>
</protein>
<reference evidence="2 3" key="1">
    <citation type="submission" date="2024-01" db="EMBL/GenBank/DDBJ databases">
        <title>Seven novel Bacillus-like species.</title>
        <authorList>
            <person name="Liu G."/>
        </authorList>
    </citation>
    <scope>NUCLEOTIDE SEQUENCE [LARGE SCALE GENOMIC DNA]</scope>
    <source>
        <strain evidence="2 3">FJAT-51639</strain>
    </source>
</reference>
<dbReference type="InterPro" id="IPR018958">
    <property type="entry name" value="Knr4/Smi1-like_dom"/>
</dbReference>